<dbReference type="SUPFAM" id="SSF48113">
    <property type="entry name" value="Heme-dependent peroxidases"/>
    <property type="match status" value="1"/>
</dbReference>
<feature type="disulfide bond" evidence="16">
    <location>
        <begin position="31"/>
        <end position="113"/>
    </location>
</feature>
<sequence>MLAVAFRLVAAVVVPSAAPGGLTVGYYNGKCNNVNVESIVYNTVKDFLDADRSKGAALVRLLFHDCFVRGCDGSILLDNSTANPSPEKMSGANIGIAGLDVIDAIKAKLETACPGVVSCADMSCSRAATRRAGRLDGVVSSAADATNTLPDSKTGVATLISNFAKKGFTPEELVILSGAHSIGKAHSSNFDDRLTAPDSEINADYRDNVLNKTCKSSSAAANPTLANNIRDIDAATLGDLASYVVPAVGGDYLDNSYYKNNKNNLVLFHSDWALVGTNSTLQHVNEYAENGTLWNIDFAQALVKLSKLAMPAGSVGQIRKTCRAIN</sequence>
<accession>Q5U1T4</accession>
<dbReference type="PROSITE" id="PS50873">
    <property type="entry name" value="PEROXIDASE_4"/>
    <property type="match status" value="1"/>
</dbReference>
<dbReference type="InterPro" id="IPR019794">
    <property type="entry name" value="Peroxidases_AS"/>
</dbReference>
<organism evidence="19">
    <name type="scientific">Oryza sativa subsp. japonica</name>
    <name type="common">Rice</name>
    <dbReference type="NCBI Taxonomy" id="39947"/>
    <lineage>
        <taxon>Eukaryota</taxon>
        <taxon>Viridiplantae</taxon>
        <taxon>Streptophyta</taxon>
        <taxon>Embryophyta</taxon>
        <taxon>Tracheophyta</taxon>
        <taxon>Spermatophyta</taxon>
        <taxon>Magnoliopsida</taxon>
        <taxon>Liliopsida</taxon>
        <taxon>Poales</taxon>
        <taxon>Poaceae</taxon>
        <taxon>BOP clade</taxon>
        <taxon>Oryzoideae</taxon>
        <taxon>Oryzeae</taxon>
        <taxon>Oryzinae</taxon>
        <taxon>Oryza</taxon>
        <taxon>Oryza sativa</taxon>
    </lineage>
</organism>
<comment type="catalytic activity">
    <reaction evidence="1 17">
        <text>2 a phenolic donor + H2O2 = 2 a phenolic radical donor + 2 H2O</text>
        <dbReference type="Rhea" id="RHEA:56136"/>
        <dbReference type="ChEBI" id="CHEBI:15377"/>
        <dbReference type="ChEBI" id="CHEBI:16240"/>
        <dbReference type="ChEBI" id="CHEBI:139520"/>
        <dbReference type="ChEBI" id="CHEBI:139521"/>
        <dbReference type="EC" id="1.11.1.7"/>
    </reaction>
</comment>
<keyword evidence="8 14" id="KW-0408">Iron</keyword>
<comment type="similarity">
    <text evidence="2">Belongs to the peroxidase family. Ascorbate peroxidase subfamily.</text>
</comment>
<evidence type="ECO:0000256" key="4">
    <source>
        <dbReference type="ARBA" id="ARBA00022617"/>
    </source>
</evidence>
<dbReference type="Gene3D" id="1.10.420.10">
    <property type="entry name" value="Peroxidase, domain 2"/>
    <property type="match status" value="1"/>
</dbReference>
<keyword evidence="5 14" id="KW-0479">Metal-binding</keyword>
<dbReference type="GO" id="GO:0140825">
    <property type="term" value="F:lactoperoxidase activity"/>
    <property type="evidence" value="ECO:0007669"/>
    <property type="project" value="UniProtKB-EC"/>
</dbReference>
<evidence type="ECO:0000256" key="17">
    <source>
        <dbReference type="RuleBase" id="RU362060"/>
    </source>
</evidence>
<dbReference type="CDD" id="cd00693">
    <property type="entry name" value="secretory_peroxidase"/>
    <property type="match status" value="1"/>
</dbReference>
<feature type="active site" description="Proton acceptor" evidence="12">
    <location>
        <position position="64"/>
    </location>
</feature>
<dbReference type="FunFam" id="1.10.420.10:FF:000001">
    <property type="entry name" value="Peroxidase"/>
    <property type="match status" value="1"/>
</dbReference>
<evidence type="ECO:0000256" key="12">
    <source>
        <dbReference type="PIRSR" id="PIRSR600823-1"/>
    </source>
</evidence>
<dbReference type="GO" id="GO:0020037">
    <property type="term" value="F:heme binding"/>
    <property type="evidence" value="ECO:0007669"/>
    <property type="project" value="UniProtKB-UniRule"/>
</dbReference>
<evidence type="ECO:0000256" key="11">
    <source>
        <dbReference type="ARBA" id="ARBA00023324"/>
    </source>
</evidence>
<evidence type="ECO:0000256" key="15">
    <source>
        <dbReference type="PIRSR" id="PIRSR600823-4"/>
    </source>
</evidence>
<evidence type="ECO:0000256" key="5">
    <source>
        <dbReference type="ARBA" id="ARBA00022723"/>
    </source>
</evidence>
<proteinExistence type="inferred from homology"/>
<evidence type="ECO:0000256" key="1">
    <source>
        <dbReference type="ARBA" id="ARBA00000189"/>
    </source>
</evidence>
<evidence type="ECO:0000256" key="6">
    <source>
        <dbReference type="ARBA" id="ARBA00022837"/>
    </source>
</evidence>
<keyword evidence="11 17" id="KW-0376">Hydrogen peroxide</keyword>
<feature type="binding site" description="axial binding residue" evidence="14">
    <location>
        <position position="180"/>
    </location>
    <ligand>
        <name>heme b</name>
        <dbReference type="ChEBI" id="CHEBI:60344"/>
    </ligand>
    <ligandPart>
        <name>Fe</name>
        <dbReference type="ChEBI" id="CHEBI:18248"/>
    </ligandPart>
</feature>
<feature type="binding site" evidence="14">
    <location>
        <position position="68"/>
    </location>
    <ligand>
        <name>Ca(2+)</name>
        <dbReference type="ChEBI" id="CHEBI:29108"/>
        <label>1</label>
    </ligand>
</feature>
<keyword evidence="6 14" id="KW-0106">Calcium</keyword>
<feature type="disulfide bond" evidence="16">
    <location>
        <begin position="119"/>
        <end position="322"/>
    </location>
</feature>
<feature type="binding site" evidence="14">
    <location>
        <position position="233"/>
    </location>
    <ligand>
        <name>Ca(2+)</name>
        <dbReference type="ChEBI" id="CHEBI:29108"/>
        <label>2</label>
    </ligand>
</feature>
<dbReference type="GO" id="GO:0006979">
    <property type="term" value="P:response to oxidative stress"/>
    <property type="evidence" value="ECO:0007669"/>
    <property type="project" value="UniProtKB-UniRule"/>
</dbReference>
<dbReference type="PRINTS" id="PR00458">
    <property type="entry name" value="PEROXIDASE"/>
</dbReference>
<feature type="binding site" evidence="14">
    <location>
        <position position="236"/>
    </location>
    <ligand>
        <name>Ca(2+)</name>
        <dbReference type="ChEBI" id="CHEBI:29108"/>
        <label>2</label>
    </ligand>
</feature>
<dbReference type="InterPro" id="IPR019793">
    <property type="entry name" value="Peroxidases_heam-ligand_BS"/>
</dbReference>
<dbReference type="GO" id="GO:0046872">
    <property type="term" value="F:metal ion binding"/>
    <property type="evidence" value="ECO:0007669"/>
    <property type="project" value="UniProtKB-UniRule"/>
</dbReference>
<feature type="site" description="Transition state stabilizer" evidence="15">
    <location>
        <position position="60"/>
    </location>
</feature>
<evidence type="ECO:0000256" key="10">
    <source>
        <dbReference type="ARBA" id="ARBA00023283"/>
    </source>
</evidence>
<dbReference type="PROSITE" id="PS00435">
    <property type="entry name" value="PEROXIDASE_1"/>
    <property type="match status" value="1"/>
</dbReference>
<evidence type="ECO:0000256" key="2">
    <source>
        <dbReference type="ARBA" id="ARBA00006873"/>
    </source>
</evidence>
<feature type="binding site" evidence="13">
    <location>
        <position position="150"/>
    </location>
    <ligand>
        <name>substrate</name>
    </ligand>
</feature>
<dbReference type="Pfam" id="PF00141">
    <property type="entry name" value="peroxidase"/>
    <property type="match status" value="1"/>
</dbReference>
<evidence type="ECO:0000313" key="19">
    <source>
        <dbReference type="EMBL" id="CAH69252.1"/>
    </source>
</evidence>
<protein>
    <recommendedName>
        <fullName evidence="17">Peroxidase</fullName>
        <ecNumber evidence="17">1.11.1.7</ecNumber>
    </recommendedName>
</protein>
<keyword evidence="9 16" id="KW-1015">Disulfide bond</keyword>
<comment type="similarity">
    <text evidence="17">Belongs to the peroxidase family. Classical plant (class III) peroxidase subfamily.</text>
</comment>
<keyword evidence="3 17" id="KW-0575">Peroxidase</keyword>
<dbReference type="PROSITE" id="PS00436">
    <property type="entry name" value="PEROXIDASE_2"/>
    <property type="match status" value="1"/>
</dbReference>
<reference evidence="19" key="1">
    <citation type="journal article" date="2004" name="Phytochemistry">
        <title>The class III peroxidase multigenic family in rice and its evolution in land plants.</title>
        <authorList>
            <person name="Passardi F."/>
            <person name="Longet D."/>
            <person name="Penel C."/>
            <person name="Dunand C."/>
        </authorList>
    </citation>
    <scope>NUCLEOTIDE SEQUENCE</scope>
</reference>
<comment type="subcellular location">
    <subcellularLocation>
        <location evidence="17">Secreted</location>
    </subcellularLocation>
</comment>
<feature type="binding site" evidence="14">
    <location>
        <position position="72"/>
    </location>
    <ligand>
        <name>Ca(2+)</name>
        <dbReference type="ChEBI" id="CHEBI:29108"/>
        <label>1</label>
    </ligand>
</feature>
<dbReference type="InterPro" id="IPR002016">
    <property type="entry name" value="Haem_peroxidase"/>
</dbReference>
<gene>
    <name evidence="19" type="primary">prx9</name>
</gene>
<evidence type="ECO:0000256" key="3">
    <source>
        <dbReference type="ARBA" id="ARBA00022559"/>
    </source>
</evidence>
<dbReference type="PRINTS" id="PR00461">
    <property type="entry name" value="PLPEROXIDASE"/>
</dbReference>
<evidence type="ECO:0000256" key="8">
    <source>
        <dbReference type="ARBA" id="ARBA00023004"/>
    </source>
</evidence>
<dbReference type="InterPro" id="IPR033905">
    <property type="entry name" value="Secretory_peroxidase"/>
</dbReference>
<dbReference type="PANTHER" id="PTHR31517">
    <property type="match status" value="1"/>
</dbReference>
<evidence type="ECO:0000256" key="14">
    <source>
        <dbReference type="PIRSR" id="PIRSR600823-3"/>
    </source>
</evidence>
<feature type="binding site" evidence="14">
    <location>
        <position position="65"/>
    </location>
    <ligand>
        <name>Ca(2+)</name>
        <dbReference type="ChEBI" id="CHEBI:29108"/>
        <label>1</label>
    </ligand>
</feature>
<evidence type="ECO:0000256" key="13">
    <source>
        <dbReference type="PIRSR" id="PIRSR600823-2"/>
    </source>
</evidence>
<feature type="domain" description="Plant heme peroxidase family profile" evidence="18">
    <location>
        <begin position="21"/>
        <end position="326"/>
    </location>
</feature>
<keyword evidence="4 17" id="KW-0349">Heme</keyword>
<comment type="function">
    <text evidence="17">Removal of H(2)O(2), oxidation of toxic reductants, biosynthesis and degradation of lignin, suberization, auxin catabolism, response to environmental stresses such as wounding, pathogen attack and oxidative stress.</text>
</comment>
<dbReference type="Gene3D" id="1.10.520.10">
    <property type="match status" value="1"/>
</dbReference>
<keyword evidence="10" id="KW-0873">Pyrrolidone carboxylic acid</keyword>
<evidence type="ECO:0000256" key="9">
    <source>
        <dbReference type="ARBA" id="ARBA00023157"/>
    </source>
</evidence>
<dbReference type="AlphaFoldDB" id="Q5U1T4"/>
<dbReference type="GO" id="GO:0042744">
    <property type="term" value="P:hydrogen peroxide catabolic process"/>
    <property type="evidence" value="ECO:0007669"/>
    <property type="project" value="UniProtKB-KW"/>
</dbReference>
<evidence type="ECO:0000256" key="7">
    <source>
        <dbReference type="ARBA" id="ARBA00023002"/>
    </source>
</evidence>
<dbReference type="EC" id="1.11.1.7" evidence="17"/>
<name>Q5U1T4_ORYSJ</name>
<keyword evidence="17" id="KW-0964">Secreted</keyword>
<evidence type="ECO:0000259" key="18">
    <source>
        <dbReference type="PROSITE" id="PS50873"/>
    </source>
</evidence>
<dbReference type="PeroxiBase" id="1019">
    <property type="entry name" value="OsPrx09"/>
</dbReference>
<feature type="binding site" evidence="14">
    <location>
        <position position="87"/>
    </location>
    <ligand>
        <name>Ca(2+)</name>
        <dbReference type="ChEBI" id="CHEBI:29108"/>
        <label>1</label>
    </ligand>
</feature>
<comment type="cofactor">
    <cofactor evidence="14 17">
        <name>Ca(2+)</name>
        <dbReference type="ChEBI" id="CHEBI:29108"/>
    </cofactor>
    <text evidence="14 17">Binds 2 calcium ions per subunit.</text>
</comment>
<feature type="binding site" evidence="14">
    <location>
        <position position="254"/>
    </location>
    <ligand>
        <name>Ca(2+)</name>
        <dbReference type="ChEBI" id="CHEBI:29108"/>
        <label>2</label>
    </ligand>
</feature>
<keyword evidence="7 17" id="KW-0560">Oxidoreductase</keyword>
<feature type="disulfide bond" evidence="16">
    <location>
        <begin position="66"/>
        <end position="71"/>
    </location>
</feature>
<dbReference type="InterPro" id="IPR010255">
    <property type="entry name" value="Haem_peroxidase_sf"/>
</dbReference>
<evidence type="ECO:0000256" key="16">
    <source>
        <dbReference type="PIRSR" id="PIRSR600823-5"/>
    </source>
</evidence>
<dbReference type="GO" id="GO:0005576">
    <property type="term" value="C:extracellular region"/>
    <property type="evidence" value="ECO:0007669"/>
    <property type="project" value="UniProtKB-SubCell"/>
</dbReference>
<dbReference type="InterPro" id="IPR000823">
    <property type="entry name" value="Peroxidase_pln"/>
</dbReference>
<comment type="cofactor">
    <cofactor evidence="14 17">
        <name>heme b</name>
        <dbReference type="ChEBI" id="CHEBI:60344"/>
    </cofactor>
    <text evidence="14 17">Binds 1 heme b (iron(II)-protoporphyrin IX) group per subunit.</text>
</comment>
<dbReference type="PANTHER" id="PTHR31517:SF84">
    <property type="entry name" value="PEROXIDASE"/>
    <property type="match status" value="1"/>
</dbReference>
<dbReference type="EMBL" id="BN000538">
    <property type="protein sequence ID" value="CAH69252.1"/>
    <property type="molecule type" value="Genomic_DNA"/>
</dbReference>
<feature type="binding site" evidence="14">
    <location>
        <position position="70"/>
    </location>
    <ligand>
        <name>Ca(2+)</name>
        <dbReference type="ChEBI" id="CHEBI:29108"/>
        <label>1</label>
    </ligand>
</feature>
<feature type="binding site" evidence="14">
    <location>
        <position position="74"/>
    </location>
    <ligand>
        <name>Ca(2+)</name>
        <dbReference type="ChEBI" id="CHEBI:29108"/>
        <label>1</label>
    </ligand>
</feature>